<accession>A0A401REL1</accession>
<keyword evidence="2" id="KW-1185">Reference proteome</keyword>
<reference evidence="1 2" key="1">
    <citation type="journal article" date="2018" name="Nat. Ecol. Evol.">
        <title>Shark genomes provide insights into elasmobranch evolution and the origin of vertebrates.</title>
        <authorList>
            <person name="Hara Y"/>
            <person name="Yamaguchi K"/>
            <person name="Onimaru K"/>
            <person name="Kadota M"/>
            <person name="Koyanagi M"/>
            <person name="Keeley SD"/>
            <person name="Tatsumi K"/>
            <person name="Tanaka K"/>
            <person name="Motone F"/>
            <person name="Kageyama Y"/>
            <person name="Nozu R"/>
            <person name="Adachi N"/>
            <person name="Nishimura O"/>
            <person name="Nakagawa R"/>
            <person name="Tanegashima C"/>
            <person name="Kiyatake I"/>
            <person name="Matsumoto R"/>
            <person name="Murakumo K"/>
            <person name="Nishida K"/>
            <person name="Terakita A"/>
            <person name="Kuratani S"/>
            <person name="Sato K"/>
            <person name="Hyodo S Kuraku.S."/>
        </authorList>
    </citation>
    <scope>NUCLEOTIDE SEQUENCE [LARGE SCALE GENOMIC DNA]</scope>
</reference>
<gene>
    <name evidence="1" type="ORF">chiPu_0020327</name>
</gene>
<evidence type="ECO:0000313" key="1">
    <source>
        <dbReference type="EMBL" id="GCC16526.1"/>
    </source>
</evidence>
<evidence type="ECO:0000313" key="2">
    <source>
        <dbReference type="Proteomes" id="UP000287033"/>
    </source>
</evidence>
<protein>
    <submittedName>
        <fullName evidence="1">Uncharacterized protein</fullName>
    </submittedName>
</protein>
<dbReference type="EMBL" id="BEZZ01002517">
    <property type="protein sequence ID" value="GCC16526.1"/>
    <property type="molecule type" value="Genomic_DNA"/>
</dbReference>
<dbReference type="Proteomes" id="UP000287033">
    <property type="component" value="Unassembled WGS sequence"/>
</dbReference>
<comment type="caution">
    <text evidence="1">The sequence shown here is derived from an EMBL/GenBank/DDBJ whole genome shotgun (WGS) entry which is preliminary data.</text>
</comment>
<proteinExistence type="predicted"/>
<organism evidence="1 2">
    <name type="scientific">Chiloscyllium punctatum</name>
    <name type="common">Brownbanded bambooshark</name>
    <name type="synonym">Hemiscyllium punctatum</name>
    <dbReference type="NCBI Taxonomy" id="137246"/>
    <lineage>
        <taxon>Eukaryota</taxon>
        <taxon>Metazoa</taxon>
        <taxon>Chordata</taxon>
        <taxon>Craniata</taxon>
        <taxon>Vertebrata</taxon>
        <taxon>Chondrichthyes</taxon>
        <taxon>Elasmobranchii</taxon>
        <taxon>Galeomorphii</taxon>
        <taxon>Galeoidea</taxon>
        <taxon>Orectolobiformes</taxon>
        <taxon>Hemiscylliidae</taxon>
        <taxon>Chiloscyllium</taxon>
    </lineage>
</organism>
<dbReference type="AlphaFoldDB" id="A0A401REL1"/>
<name>A0A401REL1_CHIPU</name>
<sequence length="102" mass="11675">MSSHMQNDCMSDVTLYKMLTGRPMTVLKWRGPNEVPRFEQLSLELKQYMQQLTVLQEIFHVQETRWEPILDNEEGSIKTGIGYTCGASEDAGMCRGEKDLSS</sequence>